<comment type="caution">
    <text evidence="3">The sequence shown here is derived from an EMBL/GenBank/DDBJ whole genome shotgun (WGS) entry which is preliminary data.</text>
</comment>
<proteinExistence type="predicted"/>
<dbReference type="EC" id="1.-.-.-" evidence="3"/>
<dbReference type="Gene3D" id="3.50.50.60">
    <property type="entry name" value="FAD/NAD(P)-binding domain"/>
    <property type="match status" value="2"/>
</dbReference>
<dbReference type="InterPro" id="IPR006076">
    <property type="entry name" value="FAD-dep_OxRdtase"/>
</dbReference>
<dbReference type="Proteomes" id="UP001595683">
    <property type="component" value="Unassembled WGS sequence"/>
</dbReference>
<keyword evidence="4" id="KW-1185">Reference proteome</keyword>
<organism evidence="3 4">
    <name type="scientific">Novosphingobium pokkalii</name>
    <dbReference type="NCBI Taxonomy" id="1770194"/>
    <lineage>
        <taxon>Bacteria</taxon>
        <taxon>Pseudomonadati</taxon>
        <taxon>Pseudomonadota</taxon>
        <taxon>Alphaproteobacteria</taxon>
        <taxon>Sphingomonadales</taxon>
        <taxon>Sphingomonadaceae</taxon>
        <taxon>Novosphingobium</taxon>
    </lineage>
</organism>
<dbReference type="EMBL" id="JBHRYE010000022">
    <property type="protein sequence ID" value="MFC3672499.1"/>
    <property type="molecule type" value="Genomic_DNA"/>
</dbReference>
<reference evidence="4" key="1">
    <citation type="journal article" date="2019" name="Int. J. Syst. Evol. Microbiol.">
        <title>The Global Catalogue of Microorganisms (GCM) 10K type strain sequencing project: providing services to taxonomists for standard genome sequencing and annotation.</title>
        <authorList>
            <consortium name="The Broad Institute Genomics Platform"/>
            <consortium name="The Broad Institute Genome Sequencing Center for Infectious Disease"/>
            <person name="Wu L."/>
            <person name="Ma J."/>
        </authorList>
    </citation>
    <scope>NUCLEOTIDE SEQUENCE [LARGE SCALE GENOMIC DNA]</scope>
    <source>
        <strain evidence="4">KCTC 42224</strain>
    </source>
</reference>
<keyword evidence="1 3" id="KW-0560">Oxidoreductase</keyword>
<accession>A0ABV7V5P8</accession>
<dbReference type="Gene3D" id="3.30.9.10">
    <property type="entry name" value="D-Amino Acid Oxidase, subunit A, domain 2"/>
    <property type="match status" value="1"/>
</dbReference>
<evidence type="ECO:0000256" key="1">
    <source>
        <dbReference type="ARBA" id="ARBA00023002"/>
    </source>
</evidence>
<dbReference type="GO" id="GO:0016491">
    <property type="term" value="F:oxidoreductase activity"/>
    <property type="evidence" value="ECO:0007669"/>
    <property type="project" value="UniProtKB-KW"/>
</dbReference>
<gene>
    <name evidence="3" type="ORF">ACFOOT_13830</name>
</gene>
<name>A0ABV7V5P8_9SPHN</name>
<feature type="domain" description="FAD dependent oxidoreductase" evidence="2">
    <location>
        <begin position="5"/>
        <end position="391"/>
    </location>
</feature>
<dbReference type="SUPFAM" id="SSF54373">
    <property type="entry name" value="FAD-linked reductases, C-terminal domain"/>
    <property type="match status" value="1"/>
</dbReference>
<evidence type="ECO:0000313" key="4">
    <source>
        <dbReference type="Proteomes" id="UP001595683"/>
    </source>
</evidence>
<dbReference type="PANTHER" id="PTHR13847">
    <property type="entry name" value="SARCOSINE DEHYDROGENASE-RELATED"/>
    <property type="match status" value="1"/>
</dbReference>
<dbReference type="PANTHER" id="PTHR13847:SF289">
    <property type="entry name" value="GLYCINE OXIDASE"/>
    <property type="match status" value="1"/>
</dbReference>
<sequence length="410" mass="43117">MSAIGVVGGGVVGLCTGIALLEAGHRVVLLDDDAQGQAASWGNAGHIATEQVEPLASLETLRSLPSRLFLRGGALAFPPGAVRHWLPFGLRLLAASRPARFRAGCAAMAPLMAQALPAWRALAQRIGAEDLLREEGHFVAWHGAAAAQAGTAAWQAAQTGTASVQPVSDADRARIDALCRAPVAGAVRFAGTAQIADLGALRQALHQAFAARGGERVQAKAAVRVAGGSAAIAGVEVDQVLVCAGVRSRAILERLGHAVPMIAERGYHIRAQIRDEQTGWPADLPPVVFEERSMIVTRYRDTVQAASFVELGHPDAPADPRKWARLERHVADLGLPITGPYQRWMGCRPTLPDYLPAIGRAQGADNLFYAFGHQHLGLTLAAVTADLVTALIDGATPAVPLAPFDLARFA</sequence>
<dbReference type="InterPro" id="IPR036188">
    <property type="entry name" value="FAD/NAD-bd_sf"/>
</dbReference>
<evidence type="ECO:0000259" key="2">
    <source>
        <dbReference type="Pfam" id="PF01266"/>
    </source>
</evidence>
<dbReference type="RefSeq" id="WP_191323531.1">
    <property type="nucleotide sequence ID" value="NZ_BMZP01000004.1"/>
</dbReference>
<evidence type="ECO:0000313" key="3">
    <source>
        <dbReference type="EMBL" id="MFC3672499.1"/>
    </source>
</evidence>
<protein>
    <submittedName>
        <fullName evidence="3">NAD(P)/FAD-dependent oxidoreductase</fullName>
        <ecNumber evidence="3">1.-.-.-</ecNumber>
    </submittedName>
</protein>
<dbReference type="SUPFAM" id="SSF51905">
    <property type="entry name" value="FAD/NAD(P)-binding domain"/>
    <property type="match status" value="1"/>
</dbReference>
<dbReference type="Pfam" id="PF01266">
    <property type="entry name" value="DAO"/>
    <property type="match status" value="1"/>
</dbReference>